<dbReference type="Proteomes" id="UP000246132">
    <property type="component" value="Unassembled WGS sequence"/>
</dbReference>
<evidence type="ECO:0000256" key="4">
    <source>
        <dbReference type="ARBA" id="ARBA00023136"/>
    </source>
</evidence>
<dbReference type="AlphaFoldDB" id="A0A3A8AK21"/>
<reference evidence="7 8" key="1">
    <citation type="journal article" date="2018" name="Int. J. Syst. Bacteriol.">
        <title>Oceaniradius stylonemae gen. nov., sp. nov., isolated from a red alga, Stylonema cornu-cervi.</title>
        <authorList>
            <person name="Jeong S."/>
        </authorList>
    </citation>
    <scope>NUCLEOTIDE SEQUENCE [LARGE SCALE GENOMIC DNA]</scope>
    <source>
        <strain evidence="7 8">StC1</strain>
    </source>
</reference>
<dbReference type="CDD" id="cd01949">
    <property type="entry name" value="GGDEF"/>
    <property type="match status" value="1"/>
</dbReference>
<dbReference type="InterPro" id="IPR052155">
    <property type="entry name" value="Biofilm_reg_signaling"/>
</dbReference>
<dbReference type="FunFam" id="3.30.70.270:FF:000001">
    <property type="entry name" value="Diguanylate cyclase domain protein"/>
    <property type="match status" value="1"/>
</dbReference>
<evidence type="ECO:0000256" key="3">
    <source>
        <dbReference type="ARBA" id="ARBA00022989"/>
    </source>
</evidence>
<dbReference type="InterPro" id="IPR029787">
    <property type="entry name" value="Nucleotide_cyclase"/>
</dbReference>
<dbReference type="SMART" id="SM00267">
    <property type="entry name" value="GGDEF"/>
    <property type="match status" value="1"/>
</dbReference>
<name>A0A3A8AK21_9HYPH</name>
<feature type="domain" description="GGDEF" evidence="6">
    <location>
        <begin position="265"/>
        <end position="398"/>
    </location>
</feature>
<organism evidence="7 8">
    <name type="scientific">Oceaniradius stylonematis</name>
    <dbReference type="NCBI Taxonomy" id="2184161"/>
    <lineage>
        <taxon>Bacteria</taxon>
        <taxon>Pseudomonadati</taxon>
        <taxon>Pseudomonadota</taxon>
        <taxon>Alphaproteobacteria</taxon>
        <taxon>Hyphomicrobiales</taxon>
        <taxon>Ahrensiaceae</taxon>
        <taxon>Oceaniradius</taxon>
    </lineage>
</organism>
<evidence type="ECO:0000313" key="8">
    <source>
        <dbReference type="Proteomes" id="UP000246132"/>
    </source>
</evidence>
<keyword evidence="2 5" id="KW-0812">Transmembrane</keyword>
<keyword evidence="3 5" id="KW-1133">Transmembrane helix</keyword>
<evidence type="ECO:0000313" key="7">
    <source>
        <dbReference type="EMBL" id="RKF07004.1"/>
    </source>
</evidence>
<dbReference type="InterPro" id="IPR000160">
    <property type="entry name" value="GGDEF_dom"/>
</dbReference>
<dbReference type="InterPro" id="IPR029095">
    <property type="entry name" value="NarX-like_N"/>
</dbReference>
<dbReference type="GO" id="GO:0003824">
    <property type="term" value="F:catalytic activity"/>
    <property type="evidence" value="ECO:0007669"/>
    <property type="project" value="UniProtKB-ARBA"/>
</dbReference>
<dbReference type="Gene3D" id="3.30.70.270">
    <property type="match status" value="1"/>
</dbReference>
<comment type="caution">
    <text evidence="7">The sequence shown here is derived from an EMBL/GenBank/DDBJ whole genome shotgun (WGS) entry which is preliminary data.</text>
</comment>
<evidence type="ECO:0000256" key="1">
    <source>
        <dbReference type="ARBA" id="ARBA00004141"/>
    </source>
</evidence>
<dbReference type="InterPro" id="IPR043128">
    <property type="entry name" value="Rev_trsase/Diguanyl_cyclase"/>
</dbReference>
<gene>
    <name evidence="7" type="ORF">DEM25_003755</name>
</gene>
<accession>A0A3A8AK21</accession>
<keyword evidence="4 5" id="KW-0472">Membrane</keyword>
<dbReference type="RefSeq" id="WP_109769332.1">
    <property type="nucleotide sequence ID" value="NZ_CP159474.1"/>
</dbReference>
<feature type="transmembrane region" description="Helical" evidence="5">
    <location>
        <begin position="21"/>
        <end position="41"/>
    </location>
</feature>
<dbReference type="OrthoDB" id="9814202at2"/>
<protein>
    <submittedName>
        <fullName evidence="7">Diguanylate cyclase</fullName>
    </submittedName>
</protein>
<comment type="subcellular location">
    <subcellularLocation>
        <location evidence="1">Membrane</location>
        <topology evidence="1">Multi-pass membrane protein</topology>
    </subcellularLocation>
</comment>
<dbReference type="PROSITE" id="PS50887">
    <property type="entry name" value="GGDEF"/>
    <property type="match status" value="1"/>
</dbReference>
<keyword evidence="8" id="KW-1185">Reference proteome</keyword>
<dbReference type="Pfam" id="PF00990">
    <property type="entry name" value="GGDEF"/>
    <property type="match status" value="1"/>
</dbReference>
<dbReference type="EMBL" id="QFWV02000004">
    <property type="protein sequence ID" value="RKF07004.1"/>
    <property type="molecule type" value="Genomic_DNA"/>
</dbReference>
<sequence>MRTNDQFCDKATERMIRRVRLGYWTALLVIALMAMGTFLLVDSAISTQRSVNKLVHIAGEQQMLSQRIVLLTNTATVERGRFRRASSLSHLRDAVNDFERNFRTLEIKLDRDKASDAVRAIMTEAPHDVNFFSRDLLVKARAFLAEAGANPQSDVRPLPQLSATAVLAGYAMLSDHVAMEAQRGIDRTSSLHRMVFMMMMLVLALEALLIFRPLVGDIVLKTGDLIRTRNDMAFMAQHDQLTGLLNRKSIEDHVHRMTSEGAAERPFALMHVDMDDFKSINDTYGHAVGDAFLIEIAKRISKGLREKDAVARFGGDEFVVVLDGVRTHQNARAVAEHVATLIGKPVHFGDITIDPKASIGTALCPEDADGFDELMFAADLAMYHAKSGGRGRFSAFDPQMRADYESRLKAGSAPVGDVPLKRTA</sequence>
<evidence type="ECO:0000256" key="5">
    <source>
        <dbReference type="SAM" id="Phobius"/>
    </source>
</evidence>
<dbReference type="Pfam" id="PF13675">
    <property type="entry name" value="PilJ"/>
    <property type="match status" value="1"/>
</dbReference>
<proteinExistence type="predicted"/>
<dbReference type="PANTHER" id="PTHR44757">
    <property type="entry name" value="DIGUANYLATE CYCLASE DGCP"/>
    <property type="match status" value="1"/>
</dbReference>
<dbReference type="PANTHER" id="PTHR44757:SF2">
    <property type="entry name" value="BIOFILM ARCHITECTURE MAINTENANCE PROTEIN MBAA"/>
    <property type="match status" value="1"/>
</dbReference>
<evidence type="ECO:0000256" key="2">
    <source>
        <dbReference type="ARBA" id="ARBA00022692"/>
    </source>
</evidence>
<dbReference type="NCBIfam" id="TIGR00254">
    <property type="entry name" value="GGDEF"/>
    <property type="match status" value="1"/>
</dbReference>
<dbReference type="SUPFAM" id="SSF55073">
    <property type="entry name" value="Nucleotide cyclase"/>
    <property type="match status" value="1"/>
</dbReference>
<dbReference type="GO" id="GO:0016020">
    <property type="term" value="C:membrane"/>
    <property type="evidence" value="ECO:0007669"/>
    <property type="project" value="UniProtKB-SubCell"/>
</dbReference>
<evidence type="ECO:0000259" key="6">
    <source>
        <dbReference type="PROSITE" id="PS50887"/>
    </source>
</evidence>